<dbReference type="AlphaFoldDB" id="A0A3R6J1G5"/>
<dbReference type="RefSeq" id="WP_118255081.1">
    <property type="nucleotide sequence ID" value="NZ_QRKB01000024.1"/>
</dbReference>
<name>A0A3R6J1G5_9BACT</name>
<comment type="caution">
    <text evidence="1">The sequence shown here is derived from an EMBL/GenBank/DDBJ whole genome shotgun (WGS) entry which is preliminary data.</text>
</comment>
<evidence type="ECO:0000313" key="2">
    <source>
        <dbReference type="Proteomes" id="UP000284548"/>
    </source>
</evidence>
<evidence type="ECO:0000313" key="1">
    <source>
        <dbReference type="EMBL" id="RHH81647.1"/>
    </source>
</evidence>
<dbReference type="EMBL" id="QRKB01000024">
    <property type="protein sequence ID" value="RHH81647.1"/>
    <property type="molecule type" value="Genomic_DNA"/>
</dbReference>
<protein>
    <submittedName>
        <fullName evidence="1">LysM domain-containing protein</fullName>
    </submittedName>
</protein>
<sequence>MKAKVKDGQTMADIAIQEFGSWEAMIAIAQKNGISITDIPEPGTEVKLPDGTWNRVMQNYCKNNDVSPATARDNGNVRLRIFGEEFTQEFE</sequence>
<accession>A0A3R6J1G5</accession>
<reference evidence="1 2" key="1">
    <citation type="submission" date="2018-08" db="EMBL/GenBank/DDBJ databases">
        <title>A genome reference for cultivated species of the human gut microbiota.</title>
        <authorList>
            <person name="Zou Y."/>
            <person name="Xue W."/>
            <person name="Luo G."/>
        </authorList>
    </citation>
    <scope>NUCLEOTIDE SEQUENCE [LARGE SCALE GENOMIC DNA]</scope>
    <source>
        <strain evidence="1 2">AM16-54</strain>
    </source>
</reference>
<proteinExistence type="predicted"/>
<organism evidence="1 2">
    <name type="scientific">Segatella copri</name>
    <dbReference type="NCBI Taxonomy" id="165179"/>
    <lineage>
        <taxon>Bacteria</taxon>
        <taxon>Pseudomonadati</taxon>
        <taxon>Bacteroidota</taxon>
        <taxon>Bacteroidia</taxon>
        <taxon>Bacteroidales</taxon>
        <taxon>Prevotellaceae</taxon>
        <taxon>Segatella</taxon>
    </lineage>
</organism>
<dbReference type="Proteomes" id="UP000284548">
    <property type="component" value="Unassembled WGS sequence"/>
</dbReference>
<gene>
    <name evidence="1" type="ORF">DW192_09940</name>
</gene>